<dbReference type="Gene3D" id="3.40.50.720">
    <property type="entry name" value="NAD(P)-binding Rossmann-like Domain"/>
    <property type="match status" value="1"/>
</dbReference>
<dbReference type="PRINTS" id="PR00080">
    <property type="entry name" value="SDRFAMILY"/>
</dbReference>
<dbReference type="SUPFAM" id="SSF51735">
    <property type="entry name" value="NAD(P)-binding Rossmann-fold domains"/>
    <property type="match status" value="1"/>
</dbReference>
<dbReference type="InterPro" id="IPR036291">
    <property type="entry name" value="NAD(P)-bd_dom_sf"/>
</dbReference>
<dbReference type="KEGG" id="paun:MJA45_21225"/>
<dbReference type="GO" id="GO:0016020">
    <property type="term" value="C:membrane"/>
    <property type="evidence" value="ECO:0007669"/>
    <property type="project" value="TreeGrafter"/>
</dbReference>
<organism evidence="5 6">
    <name type="scientific">Paenibacillus aurantius</name>
    <dbReference type="NCBI Taxonomy" id="2918900"/>
    <lineage>
        <taxon>Bacteria</taxon>
        <taxon>Bacillati</taxon>
        <taxon>Bacillota</taxon>
        <taxon>Bacilli</taxon>
        <taxon>Bacillales</taxon>
        <taxon>Paenibacillaceae</taxon>
        <taxon>Paenibacillus</taxon>
    </lineage>
</organism>
<dbReference type="CDD" id="cd05233">
    <property type="entry name" value="SDR_c"/>
    <property type="match status" value="1"/>
</dbReference>
<dbReference type="InterPro" id="IPR002347">
    <property type="entry name" value="SDR_fam"/>
</dbReference>
<proteinExistence type="inferred from homology"/>
<dbReference type="Proteomes" id="UP001305702">
    <property type="component" value="Chromosome"/>
</dbReference>
<dbReference type="PIRSF" id="PIRSF000126">
    <property type="entry name" value="11-beta-HSD1"/>
    <property type="match status" value="1"/>
</dbReference>
<sequence length="259" mass="27828">MNETVLVTGASGGIGLELAGLFAKDGYDLVLAARSADKLEEIKRELEKRHGISVTVLPQNVSGRENVEALWSAVEARGLTIDILVNNAGYGLYGPFAETDLTDELNMIDLNVSALTHLTKLAVRGMVSRGKGRILNVASLAAFQPGPLMAVYYATKAYVLSFSEALAHELQGTGVTVTALCPGATATGFEKRAKLESSRLFKMGVMDVGTVSRAGYRGLLKGKRIVVPGFKNVLMVNASRFLPRRVVTAFVRRIQGESR</sequence>
<dbReference type="AlphaFoldDB" id="A0AA96RGJ9"/>
<dbReference type="GO" id="GO:0016491">
    <property type="term" value="F:oxidoreductase activity"/>
    <property type="evidence" value="ECO:0007669"/>
    <property type="project" value="UniProtKB-KW"/>
</dbReference>
<dbReference type="PANTHER" id="PTHR44196:SF2">
    <property type="entry name" value="SHORT-CHAIN DEHYDROGENASE-RELATED"/>
    <property type="match status" value="1"/>
</dbReference>
<dbReference type="PANTHER" id="PTHR44196">
    <property type="entry name" value="DEHYDROGENASE/REDUCTASE SDR FAMILY MEMBER 7B"/>
    <property type="match status" value="1"/>
</dbReference>
<dbReference type="RefSeq" id="WP_315603898.1">
    <property type="nucleotide sequence ID" value="NZ_CP130318.1"/>
</dbReference>
<reference evidence="5 6" key="1">
    <citation type="submission" date="2022-02" db="EMBL/GenBank/DDBJ databases">
        <title>Paenibacillus sp. MBLB1776 Whole Genome Shotgun Sequencing.</title>
        <authorList>
            <person name="Hwang C.Y."/>
            <person name="Cho E.-S."/>
            <person name="Seo M.-J."/>
        </authorList>
    </citation>
    <scope>NUCLEOTIDE SEQUENCE [LARGE SCALE GENOMIC DNA]</scope>
    <source>
        <strain evidence="5 6">MBLB1776</strain>
    </source>
</reference>
<evidence type="ECO:0000313" key="5">
    <source>
        <dbReference type="EMBL" id="WNQ10124.1"/>
    </source>
</evidence>
<keyword evidence="6" id="KW-1185">Reference proteome</keyword>
<dbReference type="EC" id="1.-.-.-" evidence="5"/>
<evidence type="ECO:0000259" key="4">
    <source>
        <dbReference type="SMART" id="SM00822"/>
    </source>
</evidence>
<accession>A0AA96RGJ9</accession>
<feature type="domain" description="Ketoreductase" evidence="4">
    <location>
        <begin position="3"/>
        <end position="189"/>
    </location>
</feature>
<protein>
    <submittedName>
        <fullName evidence="5">SDR family oxidoreductase</fullName>
        <ecNumber evidence="5">1.-.-.-</ecNumber>
    </submittedName>
</protein>
<dbReference type="InterPro" id="IPR057326">
    <property type="entry name" value="KR_dom"/>
</dbReference>
<name>A0AA96RGJ9_9BACL</name>
<evidence type="ECO:0000256" key="3">
    <source>
        <dbReference type="RuleBase" id="RU000363"/>
    </source>
</evidence>
<evidence type="ECO:0000256" key="2">
    <source>
        <dbReference type="ARBA" id="ARBA00023002"/>
    </source>
</evidence>
<evidence type="ECO:0000313" key="6">
    <source>
        <dbReference type="Proteomes" id="UP001305702"/>
    </source>
</evidence>
<dbReference type="SMART" id="SM00822">
    <property type="entry name" value="PKS_KR"/>
    <property type="match status" value="1"/>
</dbReference>
<dbReference type="Pfam" id="PF00106">
    <property type="entry name" value="adh_short"/>
    <property type="match status" value="1"/>
</dbReference>
<keyword evidence="2 5" id="KW-0560">Oxidoreductase</keyword>
<dbReference type="EMBL" id="CP130318">
    <property type="protein sequence ID" value="WNQ10124.1"/>
    <property type="molecule type" value="Genomic_DNA"/>
</dbReference>
<gene>
    <name evidence="5" type="ORF">MJA45_21225</name>
</gene>
<comment type="similarity">
    <text evidence="1 3">Belongs to the short-chain dehydrogenases/reductases (SDR) family.</text>
</comment>
<dbReference type="PRINTS" id="PR00081">
    <property type="entry name" value="GDHRDH"/>
</dbReference>
<evidence type="ECO:0000256" key="1">
    <source>
        <dbReference type="ARBA" id="ARBA00006484"/>
    </source>
</evidence>